<sequence>MNKKRKRTGVSTGYSVSYGVGSRTKISANKMLTQRESDRRRQAQLLSSLSYTQRQELIGAGNYDIEMGEAPDYYDAADEQPQSWQPLNEQEVEALRHLPPGEEGYFNSNEGKEAAFHEILAKCQPKRADLRTRNMRVQEMINAWQQSMESLTDAYLDFKLHGPPDTDPQVASWSVEIIGFDEFGPHQFSHIEGARYVNQSLLRHGYIGAAPIRVTRAFPIRTLEIYRQIHRVCPRYTIDTWSKTLTNLHEKARISNLTEQLSTAYDAYLELLRHVEILNGSGRLFALLKLVDPSYRPGNVRADDRTSNSFRHLSSEEVDVFKDEVVNSKKAKPASVDPASTMESPPMPGSSSQAPEVPVTPDPALPVDDADTVWLDELELTPEELDDVGKSVNVCVERWKAAGPEARKRMFALFAISGIFLTWGINEIPTGYGQGVARLQIDEHFKFHDLDKHAASGKFIFDNYRQAVEKLAFDRGQLELIEQELGTTPADYEQDHQNERQYFAGLRSEPADIKEKADYIELLLKLNLTKQDSDDAAIKHRKLDRVLDDDDYDEKAIKRIKTRYRTTWTRYQNAQEATLRFEEEHDISTRWTVNSPEYQSAALIMTEREYHTALSELERLTVARLLELTKLDMSGLAYKLRDKLNSSLRTRSDAVRRALVRYNAAAARLNPPRPQIGWKEVNDLATLAEFDLLRETRSDVRLQPWTQPSRRQARTLYFGIKRAREEIRRLNVEIRRLITYLLDEHFDFYRAIAQHLITNPALAGELSRRWEHATQLSASICWQIRKCSRLIGFSGSLFPGTRVGRQQAKNDGLPLPSWLGQELGIIQTEVSYEEVSDDIPVGTDDEEMRATDGLEVVNEIDLDEDDLGRLMNHLSTYDDV</sequence>
<feature type="region of interest" description="Disordered" evidence="1">
    <location>
        <begin position="329"/>
        <end position="365"/>
    </location>
</feature>
<dbReference type="AlphaFoldDB" id="A0A8H6S595"/>
<keyword evidence="3" id="KW-1185">Reference proteome</keyword>
<dbReference type="EMBL" id="JACAZF010000011">
    <property type="protein sequence ID" value="KAF7292672.1"/>
    <property type="molecule type" value="Genomic_DNA"/>
</dbReference>
<evidence type="ECO:0000313" key="2">
    <source>
        <dbReference type="EMBL" id="KAF7292672.1"/>
    </source>
</evidence>
<evidence type="ECO:0000313" key="3">
    <source>
        <dbReference type="Proteomes" id="UP000636479"/>
    </source>
</evidence>
<dbReference type="RefSeq" id="XP_037215100.1">
    <property type="nucleotide sequence ID" value="XM_037368174.1"/>
</dbReference>
<evidence type="ECO:0000256" key="1">
    <source>
        <dbReference type="SAM" id="MobiDB-lite"/>
    </source>
</evidence>
<dbReference type="GeneID" id="59350690"/>
<dbReference type="Proteomes" id="UP000636479">
    <property type="component" value="Unassembled WGS sequence"/>
</dbReference>
<gene>
    <name evidence="2" type="ORF">MIND_01165400</name>
</gene>
<dbReference type="OrthoDB" id="2505969at2759"/>
<accession>A0A8H6S595</accession>
<name>A0A8H6S595_9AGAR</name>
<comment type="caution">
    <text evidence="2">The sequence shown here is derived from an EMBL/GenBank/DDBJ whole genome shotgun (WGS) entry which is preliminary data.</text>
</comment>
<protein>
    <submittedName>
        <fullName evidence="2">Uncharacterized protein</fullName>
    </submittedName>
</protein>
<reference evidence="2" key="1">
    <citation type="submission" date="2020-05" db="EMBL/GenBank/DDBJ databases">
        <title>Mycena genomes resolve the evolution of fungal bioluminescence.</title>
        <authorList>
            <person name="Tsai I.J."/>
        </authorList>
    </citation>
    <scope>NUCLEOTIDE SEQUENCE</scope>
    <source>
        <strain evidence="2">171206Taipei</strain>
    </source>
</reference>
<organism evidence="2 3">
    <name type="scientific">Mycena indigotica</name>
    <dbReference type="NCBI Taxonomy" id="2126181"/>
    <lineage>
        <taxon>Eukaryota</taxon>
        <taxon>Fungi</taxon>
        <taxon>Dikarya</taxon>
        <taxon>Basidiomycota</taxon>
        <taxon>Agaricomycotina</taxon>
        <taxon>Agaricomycetes</taxon>
        <taxon>Agaricomycetidae</taxon>
        <taxon>Agaricales</taxon>
        <taxon>Marasmiineae</taxon>
        <taxon>Mycenaceae</taxon>
        <taxon>Mycena</taxon>
    </lineage>
</organism>
<proteinExistence type="predicted"/>